<feature type="compositionally biased region" description="Acidic residues" evidence="1">
    <location>
        <begin position="347"/>
        <end position="357"/>
    </location>
</feature>
<dbReference type="PANTHER" id="PTHR34776">
    <property type="entry name" value="F17F16.3 PROTEIN"/>
    <property type="match status" value="1"/>
</dbReference>
<feature type="compositionally biased region" description="Basic and acidic residues" evidence="1">
    <location>
        <begin position="67"/>
        <end position="98"/>
    </location>
</feature>
<organism evidence="2 3">
    <name type="scientific">Cercophora samala</name>
    <dbReference type="NCBI Taxonomy" id="330535"/>
    <lineage>
        <taxon>Eukaryota</taxon>
        <taxon>Fungi</taxon>
        <taxon>Dikarya</taxon>
        <taxon>Ascomycota</taxon>
        <taxon>Pezizomycotina</taxon>
        <taxon>Sordariomycetes</taxon>
        <taxon>Sordariomycetidae</taxon>
        <taxon>Sordariales</taxon>
        <taxon>Lasiosphaeriaceae</taxon>
        <taxon>Cercophora</taxon>
    </lineage>
</organism>
<dbReference type="AlphaFoldDB" id="A0AA39Z6X1"/>
<feature type="region of interest" description="Disordered" evidence="1">
    <location>
        <begin position="331"/>
        <end position="366"/>
    </location>
</feature>
<dbReference type="PANTHER" id="PTHR34776:SF1">
    <property type="entry name" value="F17F16.3 PROTEIN"/>
    <property type="match status" value="1"/>
</dbReference>
<reference evidence="2" key="1">
    <citation type="submission" date="2023-06" db="EMBL/GenBank/DDBJ databases">
        <title>Genome-scale phylogeny and comparative genomics of the fungal order Sordariales.</title>
        <authorList>
            <consortium name="Lawrence Berkeley National Laboratory"/>
            <person name="Hensen N."/>
            <person name="Bonometti L."/>
            <person name="Westerberg I."/>
            <person name="Brannstrom I.O."/>
            <person name="Guillou S."/>
            <person name="Cros-Aarteil S."/>
            <person name="Calhoun S."/>
            <person name="Haridas S."/>
            <person name="Kuo A."/>
            <person name="Mondo S."/>
            <person name="Pangilinan J."/>
            <person name="Riley R."/>
            <person name="Labutti K."/>
            <person name="Andreopoulos B."/>
            <person name="Lipzen A."/>
            <person name="Chen C."/>
            <person name="Yanf M."/>
            <person name="Daum C."/>
            <person name="Ng V."/>
            <person name="Clum A."/>
            <person name="Steindorff A."/>
            <person name="Ohm R."/>
            <person name="Martin F."/>
            <person name="Silar P."/>
            <person name="Natvig D."/>
            <person name="Lalanne C."/>
            <person name="Gautier V."/>
            <person name="Ament-Velasquez S.L."/>
            <person name="Kruys A."/>
            <person name="Hutchinson M.I."/>
            <person name="Powell A.J."/>
            <person name="Barry K."/>
            <person name="Miller A.N."/>
            <person name="Grigoriev I.V."/>
            <person name="Debuchy R."/>
            <person name="Gladieux P."/>
            <person name="Thoren M.H."/>
            <person name="Johannesson H."/>
        </authorList>
    </citation>
    <scope>NUCLEOTIDE SEQUENCE</scope>
    <source>
        <strain evidence="2">CBS 307.81</strain>
    </source>
</reference>
<gene>
    <name evidence="2" type="ORF">QBC41DRAFT_328623</name>
</gene>
<protein>
    <recommendedName>
        <fullName evidence="4">BTB domain transcription factor</fullName>
    </recommendedName>
</protein>
<name>A0AA39Z6X1_9PEZI</name>
<feature type="compositionally biased region" description="Basic and acidic residues" evidence="1">
    <location>
        <begin position="8"/>
        <end position="20"/>
    </location>
</feature>
<feature type="region of interest" description="Disordered" evidence="1">
    <location>
        <begin position="1"/>
        <end position="113"/>
    </location>
</feature>
<evidence type="ECO:0000313" key="2">
    <source>
        <dbReference type="EMBL" id="KAK0664487.1"/>
    </source>
</evidence>
<dbReference type="Proteomes" id="UP001174997">
    <property type="component" value="Unassembled WGS sequence"/>
</dbReference>
<evidence type="ECO:0000313" key="3">
    <source>
        <dbReference type="Proteomes" id="UP001174997"/>
    </source>
</evidence>
<evidence type="ECO:0000256" key="1">
    <source>
        <dbReference type="SAM" id="MobiDB-lite"/>
    </source>
</evidence>
<keyword evidence="3" id="KW-1185">Reference proteome</keyword>
<dbReference type="EMBL" id="JAULSY010000121">
    <property type="protein sequence ID" value="KAK0664487.1"/>
    <property type="molecule type" value="Genomic_DNA"/>
</dbReference>
<feature type="compositionally biased region" description="Basic and acidic residues" evidence="1">
    <location>
        <begin position="32"/>
        <end position="58"/>
    </location>
</feature>
<feature type="compositionally biased region" description="Basic and acidic residues" evidence="1">
    <location>
        <begin position="331"/>
        <end position="346"/>
    </location>
</feature>
<accession>A0AA39Z6X1</accession>
<comment type="caution">
    <text evidence="2">The sequence shown here is derived from an EMBL/GenBank/DDBJ whole genome shotgun (WGS) entry which is preliminary data.</text>
</comment>
<sequence>MTTTTRSSAKEHGNSAKDEAPPASKAKPGSKHKVEEGANSPEPKRPKKSDEKEQKTIEETIGGSEQAKQEKQAEQKEQQEERARDAEKEDGTEAKEEADTGDAEESREDAKDIPSSILEKGIIYFFFRGRVGIDEPSDVDEIARSYIILRPIAKDAKLGSGPIGDAGNSRVCVVPKKVLPKTGKDKWISFVEKTGASFNELKEEFLKSNDYETKTAGTRHSPAATPVAEGVYAITTTGKDSHLAYILTLPDKLGEVQKEIGLKEKGSFIISTRNPQYEAPQNARLPKGPEYPNEVLDEFRSLRWAPTQPSHLDYVNTQFLLVGESSGIDKALEPQKNDVKEGKNEPAEELEQLEEEDAQRMKDLNSDDSARIFADLQADAGDYPKLPTTF</sequence>
<evidence type="ECO:0008006" key="4">
    <source>
        <dbReference type="Google" id="ProtNLM"/>
    </source>
</evidence>
<proteinExistence type="predicted"/>